<dbReference type="Pfam" id="PF08713">
    <property type="entry name" value="DNA_alkylation"/>
    <property type="match status" value="1"/>
</dbReference>
<protein>
    <submittedName>
        <fullName evidence="1">DNA alkylation repair enzyme</fullName>
    </submittedName>
</protein>
<dbReference type="AlphaFoldDB" id="A0A4R8DVQ4"/>
<dbReference type="SUPFAM" id="SSF48371">
    <property type="entry name" value="ARM repeat"/>
    <property type="match status" value="1"/>
</dbReference>
<dbReference type="OrthoDB" id="1117222at2"/>
<dbReference type="PANTHER" id="PTHR41291:SF1">
    <property type="entry name" value="DNA ALKYLATION REPAIR PROTEIN"/>
    <property type="match status" value="1"/>
</dbReference>
<sequence length="172" mass="18740">MPLPEIMSQLEALSDESTRKIMLKHGIREPLFGVKMEHLKNLAKKLKRNHDLSLALFATGNADAMYLAGLVAEPAKMTEAELRTWVSQALSHSISEYTVPGIAAAGPHGATLAMEWIDAPEEHIAAGGYVPELTEEAIAVARSIGVVYVDMGDTACKVPEAEGYIRKMLKRK</sequence>
<evidence type="ECO:0000313" key="2">
    <source>
        <dbReference type="Proteomes" id="UP000294498"/>
    </source>
</evidence>
<evidence type="ECO:0000313" key="1">
    <source>
        <dbReference type="EMBL" id="TDX02008.1"/>
    </source>
</evidence>
<keyword evidence="2" id="KW-1185">Reference proteome</keyword>
<organism evidence="1 2">
    <name type="scientific">Dinghuibacter silviterrae</name>
    <dbReference type="NCBI Taxonomy" id="1539049"/>
    <lineage>
        <taxon>Bacteria</taxon>
        <taxon>Pseudomonadati</taxon>
        <taxon>Bacteroidota</taxon>
        <taxon>Chitinophagia</taxon>
        <taxon>Chitinophagales</taxon>
        <taxon>Chitinophagaceae</taxon>
        <taxon>Dinghuibacter</taxon>
    </lineage>
</organism>
<accession>A0A4R8DVQ4</accession>
<dbReference type="Proteomes" id="UP000294498">
    <property type="component" value="Unassembled WGS sequence"/>
</dbReference>
<dbReference type="EMBL" id="SODV01000001">
    <property type="protein sequence ID" value="TDX02008.1"/>
    <property type="molecule type" value="Genomic_DNA"/>
</dbReference>
<name>A0A4R8DVQ4_9BACT</name>
<gene>
    <name evidence="1" type="ORF">EDB95_3055</name>
</gene>
<proteinExistence type="predicted"/>
<reference evidence="1 2" key="1">
    <citation type="submission" date="2019-03" db="EMBL/GenBank/DDBJ databases">
        <title>Genomic Encyclopedia of Type Strains, Phase IV (KMG-IV): sequencing the most valuable type-strain genomes for metagenomic binning, comparative biology and taxonomic classification.</title>
        <authorList>
            <person name="Goeker M."/>
        </authorList>
    </citation>
    <scope>NUCLEOTIDE SEQUENCE [LARGE SCALE GENOMIC DNA]</scope>
    <source>
        <strain evidence="1 2">DSM 100059</strain>
    </source>
</reference>
<dbReference type="InterPro" id="IPR014825">
    <property type="entry name" value="DNA_alkylation"/>
</dbReference>
<dbReference type="PANTHER" id="PTHR41291">
    <property type="entry name" value="DNA ALKYLATION REPAIR PROTEIN"/>
    <property type="match status" value="1"/>
</dbReference>
<comment type="caution">
    <text evidence="1">The sequence shown here is derived from an EMBL/GenBank/DDBJ whole genome shotgun (WGS) entry which is preliminary data.</text>
</comment>
<dbReference type="InterPro" id="IPR016024">
    <property type="entry name" value="ARM-type_fold"/>
</dbReference>
<dbReference type="RefSeq" id="WP_133994636.1">
    <property type="nucleotide sequence ID" value="NZ_SODV01000001.1"/>
</dbReference>